<proteinExistence type="predicted"/>
<feature type="signal peptide" evidence="1">
    <location>
        <begin position="1"/>
        <end position="21"/>
    </location>
</feature>
<evidence type="ECO:0000313" key="3">
    <source>
        <dbReference type="Proteomes" id="UP000254808"/>
    </source>
</evidence>
<dbReference type="AlphaFoldDB" id="A0A345UIQ1"/>
<keyword evidence="1" id="KW-0732">Signal</keyword>
<dbReference type="KEGG" id="cprv:CYPRO_1088"/>
<name>A0A345UIQ1_9BACT</name>
<evidence type="ECO:0000256" key="1">
    <source>
        <dbReference type="SAM" id="SignalP"/>
    </source>
</evidence>
<gene>
    <name evidence="2" type="ORF">CYPRO_1088</name>
</gene>
<reference evidence="2 3" key="1">
    <citation type="submission" date="2018-03" db="EMBL/GenBank/DDBJ databases">
        <title>Phenotypic and genomic properties of Cyclonatronum proteinivorum gen. nov., sp. nov., a haloalkaliphilic bacteroidete from soda lakes possessing Na+-translocating rhodopsin.</title>
        <authorList>
            <person name="Toshchakov S.V."/>
            <person name="Korzhenkov A."/>
            <person name="Samarov N.I."/>
            <person name="Kublanov I.V."/>
            <person name="Muntyan M.S."/>
            <person name="Sorokin D.Y."/>
        </authorList>
    </citation>
    <scope>NUCLEOTIDE SEQUENCE [LARGE SCALE GENOMIC DNA]</scope>
    <source>
        <strain evidence="2 3">Omega</strain>
    </source>
</reference>
<evidence type="ECO:0000313" key="2">
    <source>
        <dbReference type="EMBL" id="AXJ00353.1"/>
    </source>
</evidence>
<dbReference type="Proteomes" id="UP000254808">
    <property type="component" value="Chromosome"/>
</dbReference>
<organism evidence="2 3">
    <name type="scientific">Cyclonatronum proteinivorum</name>
    <dbReference type="NCBI Taxonomy" id="1457365"/>
    <lineage>
        <taxon>Bacteria</taxon>
        <taxon>Pseudomonadati</taxon>
        <taxon>Balneolota</taxon>
        <taxon>Balneolia</taxon>
        <taxon>Balneolales</taxon>
        <taxon>Cyclonatronaceae</taxon>
        <taxon>Cyclonatronum</taxon>
    </lineage>
</organism>
<keyword evidence="3" id="KW-1185">Reference proteome</keyword>
<sequence>MRYTVLSFLITASLLTSCNIANSEHEATAKRVDFTTPIDHFITETPVHEFQTFIIESTSDAEIFYPTSLQTTSILINCLVLAGHFGAVRV</sequence>
<dbReference type="PROSITE" id="PS51257">
    <property type="entry name" value="PROKAR_LIPOPROTEIN"/>
    <property type="match status" value="1"/>
</dbReference>
<dbReference type="EMBL" id="CP027806">
    <property type="protein sequence ID" value="AXJ00353.1"/>
    <property type="molecule type" value="Genomic_DNA"/>
</dbReference>
<protein>
    <submittedName>
        <fullName evidence="2">Uncharacterized protein</fullName>
    </submittedName>
</protein>
<feature type="chain" id="PRO_5016692075" evidence="1">
    <location>
        <begin position="22"/>
        <end position="90"/>
    </location>
</feature>
<accession>A0A345UIQ1</accession>